<dbReference type="Gene3D" id="1.20.5.110">
    <property type="match status" value="1"/>
</dbReference>
<dbReference type="EMBL" id="GBXM01054834">
    <property type="protein sequence ID" value="JAH53743.1"/>
    <property type="molecule type" value="Transcribed_RNA"/>
</dbReference>
<organism evidence="1">
    <name type="scientific">Anguilla anguilla</name>
    <name type="common">European freshwater eel</name>
    <name type="synonym">Muraena anguilla</name>
    <dbReference type="NCBI Taxonomy" id="7936"/>
    <lineage>
        <taxon>Eukaryota</taxon>
        <taxon>Metazoa</taxon>
        <taxon>Chordata</taxon>
        <taxon>Craniata</taxon>
        <taxon>Vertebrata</taxon>
        <taxon>Euteleostomi</taxon>
        <taxon>Actinopterygii</taxon>
        <taxon>Neopterygii</taxon>
        <taxon>Teleostei</taxon>
        <taxon>Anguilliformes</taxon>
        <taxon>Anguillidae</taxon>
        <taxon>Anguilla</taxon>
    </lineage>
</organism>
<dbReference type="SUPFAM" id="SSF58038">
    <property type="entry name" value="SNARE fusion complex"/>
    <property type="match status" value="1"/>
</dbReference>
<dbReference type="AlphaFoldDB" id="A0A0E9TM00"/>
<reference evidence="1" key="1">
    <citation type="submission" date="2014-11" db="EMBL/GenBank/DDBJ databases">
        <authorList>
            <person name="Amaro Gonzalez C."/>
        </authorList>
    </citation>
    <scope>NUCLEOTIDE SEQUENCE</scope>
</reference>
<name>A0A0E9TM00_ANGAN</name>
<sequence>MLQLAEESRQTGVNTITMLDEQGGRCTALGSLVHPKNVLESHWPY</sequence>
<proteinExistence type="predicted"/>
<protein>
    <submittedName>
        <fullName evidence="1">Uncharacterized protein</fullName>
    </submittedName>
</protein>
<evidence type="ECO:0000313" key="1">
    <source>
        <dbReference type="EMBL" id="JAH53743.1"/>
    </source>
</evidence>
<accession>A0A0E9TM00</accession>
<reference evidence="1" key="2">
    <citation type="journal article" date="2015" name="Fish Shellfish Immunol.">
        <title>Early steps in the European eel (Anguilla anguilla)-Vibrio vulnificus interaction in the gills: Role of the RtxA13 toxin.</title>
        <authorList>
            <person name="Callol A."/>
            <person name="Pajuelo D."/>
            <person name="Ebbesson L."/>
            <person name="Teles M."/>
            <person name="MacKenzie S."/>
            <person name="Amaro C."/>
        </authorList>
    </citation>
    <scope>NUCLEOTIDE SEQUENCE</scope>
</reference>